<dbReference type="Pfam" id="PF13738">
    <property type="entry name" value="Pyr_redox_3"/>
    <property type="match status" value="1"/>
</dbReference>
<organism evidence="2 3">
    <name type="scientific">Acidisoma cellulosilyticum</name>
    <dbReference type="NCBI Taxonomy" id="2802395"/>
    <lineage>
        <taxon>Bacteria</taxon>
        <taxon>Pseudomonadati</taxon>
        <taxon>Pseudomonadota</taxon>
        <taxon>Alphaproteobacteria</taxon>
        <taxon>Acetobacterales</taxon>
        <taxon>Acidocellaceae</taxon>
        <taxon>Acidisoma</taxon>
    </lineage>
</organism>
<comment type="caution">
    <text evidence="2">The sequence shown here is derived from an EMBL/GenBank/DDBJ whole genome shotgun (WGS) entry which is preliminary data.</text>
</comment>
<dbReference type="PRINTS" id="PR00469">
    <property type="entry name" value="PNDRDTASEII"/>
</dbReference>
<proteinExistence type="predicted"/>
<dbReference type="AlphaFoldDB" id="A0A964E4K0"/>
<evidence type="ECO:0000313" key="2">
    <source>
        <dbReference type="EMBL" id="MCB8881564.1"/>
    </source>
</evidence>
<protein>
    <submittedName>
        <fullName evidence="2">NAD(P)-binding domain-containing protein</fullName>
    </submittedName>
</protein>
<gene>
    <name evidence="2" type="ORF">ACELLULO517_15035</name>
</gene>
<dbReference type="SUPFAM" id="SSF51905">
    <property type="entry name" value="FAD/NAD(P)-binding domain"/>
    <property type="match status" value="1"/>
</dbReference>
<dbReference type="PRINTS" id="PR00368">
    <property type="entry name" value="FADPNR"/>
</dbReference>
<dbReference type="PANTHER" id="PTHR38663:SF1">
    <property type="entry name" value="L-ORNITHINE N(5)-MONOOXYGENASE"/>
    <property type="match status" value="1"/>
</dbReference>
<dbReference type="RefSeq" id="WP_227308236.1">
    <property type="nucleotide sequence ID" value="NZ_JAESVA010000005.1"/>
</dbReference>
<evidence type="ECO:0000313" key="3">
    <source>
        <dbReference type="Proteomes" id="UP000721844"/>
    </source>
</evidence>
<feature type="region of interest" description="Disordered" evidence="1">
    <location>
        <begin position="390"/>
        <end position="418"/>
    </location>
</feature>
<dbReference type="InterPro" id="IPR036188">
    <property type="entry name" value="FAD/NAD-bd_sf"/>
</dbReference>
<dbReference type="Proteomes" id="UP000721844">
    <property type="component" value="Unassembled WGS sequence"/>
</dbReference>
<dbReference type="Gene3D" id="3.50.50.60">
    <property type="entry name" value="FAD/NAD(P)-binding domain"/>
    <property type="match status" value="1"/>
</dbReference>
<reference evidence="2 3" key="1">
    <citation type="journal article" date="2021" name="Microorganisms">
        <title>Acidisoma silvae sp. nov. and Acidisomacellulosilytica sp. nov., Two Acidophilic Bacteria Isolated from Decaying Wood, Hydrolyzing Cellulose and Producing Poly-3-hydroxybutyrate.</title>
        <authorList>
            <person name="Mieszkin S."/>
            <person name="Pouder E."/>
            <person name="Uroz S."/>
            <person name="Simon-Colin C."/>
            <person name="Alain K."/>
        </authorList>
    </citation>
    <scope>NUCLEOTIDE SEQUENCE [LARGE SCALE GENOMIC DNA]</scope>
    <source>
        <strain evidence="2 3">HW T5.17</strain>
    </source>
</reference>
<dbReference type="PANTHER" id="PTHR38663">
    <property type="match status" value="1"/>
</dbReference>
<accession>A0A964E4K0</accession>
<evidence type="ECO:0000256" key="1">
    <source>
        <dbReference type="SAM" id="MobiDB-lite"/>
    </source>
</evidence>
<dbReference type="EMBL" id="JAESVA010000005">
    <property type="protein sequence ID" value="MCB8881564.1"/>
    <property type="molecule type" value="Genomic_DNA"/>
</dbReference>
<sequence>MTDCLIIGAGPYGLSLGAYLRSRNLDFRIVGAVMGAWADNMPEGMYLKSEGFASGLYEPSRSFTLGAYCEAESIPYAHTGIPVSKEIFIGYGQAFQKRFLPGLENRMAIGITRTKIGFLTKFADGGEIASRQVVIAAGVRNYSQRPAAFENLPGTICSHSSDHSDFTQFAGQDLAVIGGGSSAMDVAAALRRCGAHVTVIARRKTVRFQTPLGQRSLRDKIRAPMTALGPGWKSVLCTRAPMVFHHMPDRFRTEIVRRYLGPAPAWFVRDEVEGHVRIVTGTVVADAIEAGGQVLLTTRSEDGGVNTLTVDHVICATGYKVEVGRNTFLNDVMVGAIRDVDGAPKLSRNFETSVPGLYFIGPAAANSFGPVMRFAAGAEFTAQRLSRHLGASRPVGRPGQHAAAQPKEPMPRSFALDA</sequence>
<name>A0A964E4K0_9PROT</name>
<keyword evidence="3" id="KW-1185">Reference proteome</keyword>